<sequence length="582" mass="65832">MRGRTVYDRFSRTFRDHPSLSRLLVVFTVSGGGLVAYSEANSFSGVSSINPLEDDSQKKRVVVLGTGWAGTSFLKNLKHPSYDVQVISPRNYFAFTPLLPSVTCGTVEARSIVEPIRNIVRKKNVDIHYWEAECFKIDAENKKVYCRSKVDTNMSGKEEFAVDYDYLVIAMGARPNTFNTPGVEENCLFLKKRPFMQEVEDAQKIRRTVIDCFERASLPNLTNDEKQKILQFVVVGGGPTGVEFAAELHDFVSEDLVKLYPKVKDLVKITLLEAGEHILNMFDKRITTFAEEKFRREGMDLKMGAMVVKVSDKEISTKEMKSGEISSMPYGMVVWSTGIGTRPVILDFMKQIGQANRRVLATDEWLRVEGKNDIYALGDCATINQRKVMVACPSNTKPLIHKEFVTIKIGEDISAIFTKADKDNSGTLTVKEFQEALDDICERYPQVRLYLKNNQMLSLVDLLKDSKGDVAKESVELNIEEFKSALSKVDSQMKNLPATAQVAAQQGAYLANCFNRMEECERNPEGPLRYRGEGRHRFRPFRYKHFGQFAPLGGEQTAAQLPGDWVSIGHSSQWLWYSVYAR</sequence>
<keyword evidence="11" id="KW-0520">NAD</keyword>
<keyword evidence="12" id="KW-0496">Mitochondrion</keyword>
<dbReference type="SMART" id="SM00054">
    <property type="entry name" value="EFh"/>
    <property type="match status" value="1"/>
</dbReference>
<dbReference type="InterPro" id="IPR045024">
    <property type="entry name" value="NDH-2"/>
</dbReference>
<name>A0AA88VMZ7_9ASTE</name>
<evidence type="ECO:0000313" key="18">
    <source>
        <dbReference type="Proteomes" id="UP001188597"/>
    </source>
</evidence>
<dbReference type="FunFam" id="3.50.50.100:FF:000002">
    <property type="entry name" value="External alternative NAD(P)H-ubiquinone oxidoreductase B1, mitochondrial"/>
    <property type="match status" value="1"/>
</dbReference>
<evidence type="ECO:0000256" key="5">
    <source>
        <dbReference type="ARBA" id="ARBA00022630"/>
    </source>
</evidence>
<evidence type="ECO:0000256" key="1">
    <source>
        <dbReference type="ARBA" id="ARBA00004137"/>
    </source>
</evidence>
<keyword evidence="6" id="KW-0999">Mitochondrion inner membrane</keyword>
<evidence type="ECO:0000256" key="11">
    <source>
        <dbReference type="ARBA" id="ARBA00023027"/>
    </source>
</evidence>
<dbReference type="InterPro" id="IPR018247">
    <property type="entry name" value="EF_Hand_1_Ca_BS"/>
</dbReference>
<dbReference type="EC" id="1.6.5.9" evidence="4"/>
<dbReference type="InterPro" id="IPR011992">
    <property type="entry name" value="EF-hand-dom_pair"/>
</dbReference>
<gene>
    <name evidence="17" type="ORF">RJ639_012667</name>
</gene>
<dbReference type="SUPFAM" id="SSF47473">
    <property type="entry name" value="EF-hand"/>
    <property type="match status" value="1"/>
</dbReference>
<keyword evidence="10" id="KW-0560">Oxidoreductase</keyword>
<keyword evidence="6" id="KW-0472">Membrane</keyword>
<dbReference type="Pfam" id="PF07992">
    <property type="entry name" value="Pyr_redox_2"/>
    <property type="match status" value="1"/>
</dbReference>
<protein>
    <recommendedName>
        <fullName evidence="4">NADH:ubiquinone reductase (non-electrogenic)</fullName>
        <ecNumber evidence="4">1.6.5.9</ecNumber>
    </recommendedName>
</protein>
<evidence type="ECO:0000256" key="6">
    <source>
        <dbReference type="ARBA" id="ARBA00022792"/>
    </source>
</evidence>
<evidence type="ECO:0000256" key="15">
    <source>
        <dbReference type="ARBA" id="ARBA00049010"/>
    </source>
</evidence>
<dbReference type="AlphaFoldDB" id="A0AA88VMZ7"/>
<feature type="domain" description="EF-hand" evidence="16">
    <location>
        <begin position="408"/>
        <end position="443"/>
    </location>
</feature>
<evidence type="ECO:0000256" key="8">
    <source>
        <dbReference type="ARBA" id="ARBA00022837"/>
    </source>
</evidence>
<evidence type="ECO:0000256" key="9">
    <source>
        <dbReference type="ARBA" id="ARBA00022946"/>
    </source>
</evidence>
<dbReference type="Proteomes" id="UP001188597">
    <property type="component" value="Unassembled WGS sequence"/>
</dbReference>
<evidence type="ECO:0000256" key="10">
    <source>
        <dbReference type="ARBA" id="ARBA00023002"/>
    </source>
</evidence>
<dbReference type="InterPro" id="IPR023753">
    <property type="entry name" value="FAD/NAD-binding_dom"/>
</dbReference>
<evidence type="ECO:0000313" key="17">
    <source>
        <dbReference type="EMBL" id="KAK3011108.1"/>
    </source>
</evidence>
<evidence type="ECO:0000256" key="2">
    <source>
        <dbReference type="ARBA" id="ARBA00004275"/>
    </source>
</evidence>
<dbReference type="GO" id="GO:0050136">
    <property type="term" value="F:NADH dehydrogenase (quinone) (non-electrogenic) activity"/>
    <property type="evidence" value="ECO:0007669"/>
    <property type="project" value="UniProtKB-EC"/>
</dbReference>
<keyword evidence="13" id="KW-0576">Peroxisome</keyword>
<dbReference type="InterPro" id="IPR002048">
    <property type="entry name" value="EF_hand_dom"/>
</dbReference>
<comment type="caution">
    <text evidence="17">The sequence shown here is derived from an EMBL/GenBank/DDBJ whole genome shotgun (WGS) entry which is preliminary data.</text>
</comment>
<evidence type="ECO:0000256" key="4">
    <source>
        <dbReference type="ARBA" id="ARBA00012637"/>
    </source>
</evidence>
<evidence type="ECO:0000256" key="3">
    <source>
        <dbReference type="ARBA" id="ARBA00005272"/>
    </source>
</evidence>
<keyword evidence="7" id="KW-0274">FAD</keyword>
<dbReference type="PANTHER" id="PTHR43706:SF47">
    <property type="entry name" value="EXTERNAL NADH-UBIQUINONE OXIDOREDUCTASE 1, MITOCHONDRIAL-RELATED"/>
    <property type="match status" value="1"/>
</dbReference>
<comment type="catalytic activity">
    <reaction evidence="14">
        <text>a quinone + NADH + H(+) = a quinol + NAD(+)</text>
        <dbReference type="Rhea" id="RHEA:46160"/>
        <dbReference type="ChEBI" id="CHEBI:15378"/>
        <dbReference type="ChEBI" id="CHEBI:24646"/>
        <dbReference type="ChEBI" id="CHEBI:57540"/>
        <dbReference type="ChEBI" id="CHEBI:57945"/>
        <dbReference type="ChEBI" id="CHEBI:132124"/>
        <dbReference type="EC" id="1.6.5.9"/>
    </reaction>
</comment>
<comment type="similarity">
    <text evidence="3">Belongs to the NADH dehydrogenase family.</text>
</comment>
<dbReference type="GO" id="GO:0005777">
    <property type="term" value="C:peroxisome"/>
    <property type="evidence" value="ECO:0007669"/>
    <property type="project" value="UniProtKB-SubCell"/>
</dbReference>
<keyword evidence="9" id="KW-0809">Transit peptide</keyword>
<evidence type="ECO:0000256" key="12">
    <source>
        <dbReference type="ARBA" id="ARBA00023128"/>
    </source>
</evidence>
<comment type="subcellular location">
    <subcellularLocation>
        <location evidence="1">Mitochondrion inner membrane</location>
        <topology evidence="1">Peripheral membrane protein</topology>
        <orientation evidence="1">Intermembrane side</orientation>
    </subcellularLocation>
    <subcellularLocation>
        <location evidence="2">Peroxisome</location>
    </subcellularLocation>
</comment>
<dbReference type="InterPro" id="IPR036188">
    <property type="entry name" value="FAD/NAD-bd_sf"/>
</dbReference>
<dbReference type="EMBL" id="JAVXUP010001481">
    <property type="protein sequence ID" value="KAK3011108.1"/>
    <property type="molecule type" value="Genomic_DNA"/>
</dbReference>
<comment type="catalytic activity">
    <reaction evidence="15">
        <text>a ubiquinone + NADH + H(+) = a ubiquinol + NAD(+)</text>
        <dbReference type="Rhea" id="RHEA:23152"/>
        <dbReference type="Rhea" id="RHEA-COMP:9565"/>
        <dbReference type="Rhea" id="RHEA-COMP:9566"/>
        <dbReference type="ChEBI" id="CHEBI:15378"/>
        <dbReference type="ChEBI" id="CHEBI:16389"/>
        <dbReference type="ChEBI" id="CHEBI:17976"/>
        <dbReference type="ChEBI" id="CHEBI:57540"/>
        <dbReference type="ChEBI" id="CHEBI:57945"/>
    </reaction>
</comment>
<keyword evidence="5" id="KW-0285">Flavoprotein</keyword>
<evidence type="ECO:0000256" key="14">
    <source>
        <dbReference type="ARBA" id="ARBA00047599"/>
    </source>
</evidence>
<dbReference type="GO" id="GO:0005509">
    <property type="term" value="F:calcium ion binding"/>
    <property type="evidence" value="ECO:0007669"/>
    <property type="project" value="InterPro"/>
</dbReference>
<dbReference type="SUPFAM" id="SSF51905">
    <property type="entry name" value="FAD/NAD(P)-binding domain"/>
    <property type="match status" value="2"/>
</dbReference>
<evidence type="ECO:0000256" key="13">
    <source>
        <dbReference type="ARBA" id="ARBA00023140"/>
    </source>
</evidence>
<keyword evidence="18" id="KW-1185">Reference proteome</keyword>
<dbReference type="PROSITE" id="PS00018">
    <property type="entry name" value="EF_HAND_1"/>
    <property type="match status" value="1"/>
</dbReference>
<dbReference type="GO" id="GO:0005743">
    <property type="term" value="C:mitochondrial inner membrane"/>
    <property type="evidence" value="ECO:0007669"/>
    <property type="project" value="UniProtKB-SubCell"/>
</dbReference>
<evidence type="ECO:0000259" key="16">
    <source>
        <dbReference type="PROSITE" id="PS50222"/>
    </source>
</evidence>
<proteinExistence type="inferred from homology"/>
<dbReference type="PROSITE" id="PS50222">
    <property type="entry name" value="EF_HAND_2"/>
    <property type="match status" value="1"/>
</dbReference>
<reference evidence="17" key="1">
    <citation type="submission" date="2022-12" db="EMBL/GenBank/DDBJ databases">
        <title>Draft genome assemblies for two species of Escallonia (Escalloniales).</title>
        <authorList>
            <person name="Chanderbali A."/>
            <person name="Dervinis C."/>
            <person name="Anghel I."/>
            <person name="Soltis D."/>
            <person name="Soltis P."/>
            <person name="Zapata F."/>
        </authorList>
    </citation>
    <scope>NUCLEOTIDE SEQUENCE</scope>
    <source>
        <strain evidence="17">UCBG64.0493</strain>
        <tissue evidence="17">Leaf</tissue>
    </source>
</reference>
<dbReference type="PRINTS" id="PR00368">
    <property type="entry name" value="FADPNR"/>
</dbReference>
<evidence type="ECO:0000256" key="7">
    <source>
        <dbReference type="ARBA" id="ARBA00022827"/>
    </source>
</evidence>
<organism evidence="17 18">
    <name type="scientific">Escallonia herrerae</name>
    <dbReference type="NCBI Taxonomy" id="1293975"/>
    <lineage>
        <taxon>Eukaryota</taxon>
        <taxon>Viridiplantae</taxon>
        <taxon>Streptophyta</taxon>
        <taxon>Embryophyta</taxon>
        <taxon>Tracheophyta</taxon>
        <taxon>Spermatophyta</taxon>
        <taxon>Magnoliopsida</taxon>
        <taxon>eudicotyledons</taxon>
        <taxon>Gunneridae</taxon>
        <taxon>Pentapetalae</taxon>
        <taxon>asterids</taxon>
        <taxon>campanulids</taxon>
        <taxon>Escalloniales</taxon>
        <taxon>Escalloniaceae</taxon>
        <taxon>Escallonia</taxon>
    </lineage>
</organism>
<dbReference type="PANTHER" id="PTHR43706">
    <property type="entry name" value="NADH DEHYDROGENASE"/>
    <property type="match status" value="1"/>
</dbReference>
<keyword evidence="8" id="KW-0106">Calcium</keyword>
<accession>A0AA88VMZ7</accession>
<dbReference type="Gene3D" id="3.50.50.100">
    <property type="match status" value="2"/>
</dbReference>